<name>K9WV23_9NOST</name>
<feature type="transmembrane region" description="Helical" evidence="1">
    <location>
        <begin position="25"/>
        <end position="49"/>
    </location>
</feature>
<accession>K9WV23</accession>
<keyword evidence="1" id="KW-1133">Transmembrane helix</keyword>
<evidence type="ECO:0000256" key="1">
    <source>
        <dbReference type="SAM" id="Phobius"/>
    </source>
</evidence>
<dbReference type="STRING" id="56107.Cylst_1331"/>
<keyword evidence="1" id="KW-0812">Transmembrane</keyword>
<dbReference type="HOGENOM" id="CLU_2971873_0_0_3"/>
<sequence>MVLVMAIFGGSGARLFDGKLYNLGQFGVLGAIISWYASILPFILLIHLFDSVTEVWRR</sequence>
<keyword evidence="1" id="KW-0472">Membrane</keyword>
<evidence type="ECO:0000313" key="2">
    <source>
        <dbReference type="EMBL" id="AFZ23621.1"/>
    </source>
</evidence>
<reference evidence="2 3" key="1">
    <citation type="submission" date="2012-06" db="EMBL/GenBank/DDBJ databases">
        <title>Finished chromosome of genome of Cylindrospermum stagnale PCC 7417.</title>
        <authorList>
            <consortium name="US DOE Joint Genome Institute"/>
            <person name="Gugger M."/>
            <person name="Coursin T."/>
            <person name="Rippka R."/>
            <person name="Tandeau De Marsac N."/>
            <person name="Huntemann M."/>
            <person name="Wei C.-L."/>
            <person name="Han J."/>
            <person name="Detter J.C."/>
            <person name="Han C."/>
            <person name="Tapia R."/>
            <person name="Chen A."/>
            <person name="Kyrpides N."/>
            <person name="Mavromatis K."/>
            <person name="Markowitz V."/>
            <person name="Szeto E."/>
            <person name="Ivanova N."/>
            <person name="Pagani I."/>
            <person name="Pati A."/>
            <person name="Goodwin L."/>
            <person name="Nordberg H.P."/>
            <person name="Cantor M.N."/>
            <person name="Hua S.X."/>
            <person name="Woyke T."/>
            <person name="Kerfeld C.A."/>
        </authorList>
    </citation>
    <scope>NUCLEOTIDE SEQUENCE [LARGE SCALE GENOMIC DNA]</scope>
    <source>
        <strain evidence="2 3">PCC 7417</strain>
    </source>
</reference>
<dbReference type="KEGG" id="csg:Cylst_1331"/>
<dbReference type="EMBL" id="CP003642">
    <property type="protein sequence ID" value="AFZ23621.1"/>
    <property type="molecule type" value="Genomic_DNA"/>
</dbReference>
<dbReference type="Proteomes" id="UP000010475">
    <property type="component" value="Chromosome"/>
</dbReference>
<keyword evidence="3" id="KW-1185">Reference proteome</keyword>
<protein>
    <submittedName>
        <fullName evidence="2">Uncharacterized protein</fullName>
    </submittedName>
</protein>
<dbReference type="AlphaFoldDB" id="K9WV23"/>
<evidence type="ECO:0000313" key="3">
    <source>
        <dbReference type="Proteomes" id="UP000010475"/>
    </source>
</evidence>
<organism evidence="2 3">
    <name type="scientific">Cylindrospermum stagnale PCC 7417</name>
    <dbReference type="NCBI Taxonomy" id="56107"/>
    <lineage>
        <taxon>Bacteria</taxon>
        <taxon>Bacillati</taxon>
        <taxon>Cyanobacteriota</taxon>
        <taxon>Cyanophyceae</taxon>
        <taxon>Nostocales</taxon>
        <taxon>Nostocaceae</taxon>
        <taxon>Cylindrospermum</taxon>
    </lineage>
</organism>
<proteinExistence type="predicted"/>
<gene>
    <name evidence="2" type="ORF">Cylst_1331</name>
</gene>